<evidence type="ECO:0000256" key="2">
    <source>
        <dbReference type="ARBA" id="ARBA00006920"/>
    </source>
</evidence>
<comment type="subcellular location">
    <subcellularLocation>
        <location evidence="1">Membrane</location>
        <topology evidence="1">Multi-pass membrane protein</topology>
    </subcellularLocation>
</comment>
<keyword evidence="6" id="KW-0631">Potassium channel</keyword>
<dbReference type="GO" id="GO:0016020">
    <property type="term" value="C:membrane"/>
    <property type="evidence" value="ECO:0007669"/>
    <property type="project" value="UniProtKB-SubCell"/>
</dbReference>
<comment type="catalytic activity">
    <reaction evidence="12">
        <text>K(+)(in) = K(+)(out)</text>
        <dbReference type="Rhea" id="RHEA:29463"/>
        <dbReference type="ChEBI" id="CHEBI:29103"/>
    </reaction>
</comment>
<reference evidence="14 15" key="1">
    <citation type="submission" date="2015-07" db="EMBL/GenBank/DDBJ databases">
        <title>Draft genome sequence of the Amantichitinum ursilacus IGB-41, a new chitin-degrading bacterium.</title>
        <authorList>
            <person name="Kirstahler P."/>
            <person name="Guenther M."/>
            <person name="Grumaz C."/>
            <person name="Rupp S."/>
            <person name="Zibek S."/>
            <person name="Sohn K."/>
        </authorList>
    </citation>
    <scope>NUCLEOTIDE SEQUENCE [LARGE SCALE GENOMIC DNA]</scope>
    <source>
        <strain evidence="14 15">IGB-41</strain>
    </source>
</reference>
<evidence type="ECO:0000256" key="4">
    <source>
        <dbReference type="ARBA" id="ARBA00022538"/>
    </source>
</evidence>
<keyword evidence="11" id="KW-0407">Ion channel</keyword>
<keyword evidence="15" id="KW-1185">Reference proteome</keyword>
<feature type="transmembrane region" description="Helical" evidence="13">
    <location>
        <begin position="150"/>
        <end position="180"/>
    </location>
</feature>
<gene>
    <name evidence="14" type="ORF">WG78_01915</name>
</gene>
<evidence type="ECO:0000256" key="8">
    <source>
        <dbReference type="ARBA" id="ARBA00022989"/>
    </source>
</evidence>
<evidence type="ECO:0000313" key="15">
    <source>
        <dbReference type="Proteomes" id="UP000037939"/>
    </source>
</evidence>
<dbReference type="OrthoDB" id="7626281at2"/>
<dbReference type="GO" id="GO:0005267">
    <property type="term" value="F:potassium channel activity"/>
    <property type="evidence" value="ECO:0007669"/>
    <property type="project" value="UniProtKB-KW"/>
</dbReference>
<dbReference type="InterPro" id="IPR010617">
    <property type="entry name" value="TMEM175-like"/>
</dbReference>
<dbReference type="RefSeq" id="WP_053936075.1">
    <property type="nucleotide sequence ID" value="NZ_LAQT01000001.1"/>
</dbReference>
<keyword evidence="4" id="KW-0633">Potassium transport</keyword>
<feature type="transmembrane region" description="Helical" evidence="13">
    <location>
        <begin position="12"/>
        <end position="29"/>
    </location>
</feature>
<dbReference type="AlphaFoldDB" id="A0A0N1JTJ3"/>
<evidence type="ECO:0000256" key="5">
    <source>
        <dbReference type="ARBA" id="ARBA00022692"/>
    </source>
</evidence>
<evidence type="ECO:0000256" key="7">
    <source>
        <dbReference type="ARBA" id="ARBA00022958"/>
    </source>
</evidence>
<organism evidence="14 15">
    <name type="scientific">Amantichitinum ursilacus</name>
    <dbReference type="NCBI Taxonomy" id="857265"/>
    <lineage>
        <taxon>Bacteria</taxon>
        <taxon>Pseudomonadati</taxon>
        <taxon>Pseudomonadota</taxon>
        <taxon>Betaproteobacteria</taxon>
        <taxon>Neisseriales</taxon>
        <taxon>Chitinibacteraceae</taxon>
        <taxon>Amantichitinum</taxon>
    </lineage>
</organism>
<evidence type="ECO:0000256" key="1">
    <source>
        <dbReference type="ARBA" id="ARBA00004141"/>
    </source>
</evidence>
<evidence type="ECO:0000256" key="3">
    <source>
        <dbReference type="ARBA" id="ARBA00022448"/>
    </source>
</evidence>
<keyword evidence="10 13" id="KW-0472">Membrane</keyword>
<evidence type="ECO:0000256" key="6">
    <source>
        <dbReference type="ARBA" id="ARBA00022826"/>
    </source>
</evidence>
<feature type="transmembrane region" description="Helical" evidence="13">
    <location>
        <begin position="108"/>
        <end position="129"/>
    </location>
</feature>
<protein>
    <recommendedName>
        <fullName evidence="16">DUF1211 domain-containing protein</fullName>
    </recommendedName>
</protein>
<dbReference type="PATRIC" id="fig|857265.3.peg.401"/>
<evidence type="ECO:0000256" key="10">
    <source>
        <dbReference type="ARBA" id="ARBA00023136"/>
    </source>
</evidence>
<dbReference type="EMBL" id="LAQT01000001">
    <property type="protein sequence ID" value="KPC55374.1"/>
    <property type="molecule type" value="Genomic_DNA"/>
</dbReference>
<evidence type="ECO:0000313" key="14">
    <source>
        <dbReference type="EMBL" id="KPC55374.1"/>
    </source>
</evidence>
<keyword evidence="3" id="KW-0813">Transport</keyword>
<evidence type="ECO:0000256" key="12">
    <source>
        <dbReference type="ARBA" id="ARBA00034430"/>
    </source>
</evidence>
<proteinExistence type="inferred from homology"/>
<keyword evidence="8 13" id="KW-1133">Transmembrane helix</keyword>
<keyword evidence="5 13" id="KW-0812">Transmembrane</keyword>
<dbReference type="STRING" id="857265.WG78_01915"/>
<name>A0A0N1JTJ3_9NEIS</name>
<accession>A0A0N1JTJ3</accession>
<comment type="caution">
    <text evidence="14">The sequence shown here is derived from an EMBL/GenBank/DDBJ whole genome shotgun (WGS) entry which is preliminary data.</text>
</comment>
<keyword evidence="9" id="KW-0406">Ion transport</keyword>
<evidence type="ECO:0008006" key="16">
    <source>
        <dbReference type="Google" id="ProtNLM"/>
    </source>
</evidence>
<dbReference type="Proteomes" id="UP000037939">
    <property type="component" value="Unassembled WGS sequence"/>
</dbReference>
<evidence type="ECO:0000256" key="11">
    <source>
        <dbReference type="ARBA" id="ARBA00023303"/>
    </source>
</evidence>
<sequence>MGKGRLEAFSDGVIAIIITIMVLELHSPHGFDLAALRSLIPVFLAYVLSFMYVGIYWNNHHHLFHTAKSVNGAVLWANLHLLFWLSLLPAVTRWVDESEMAAWPLASYGFVLAMCAIAYFILTQILIRLHGQESTLARAVRCDVKGKVSVGIYIAGIVLAFVWPLGSVLCYIGAAAWWLVPDRRIEKILSEHGAL</sequence>
<dbReference type="Pfam" id="PF06736">
    <property type="entry name" value="TMEM175"/>
    <property type="match status" value="1"/>
</dbReference>
<evidence type="ECO:0000256" key="13">
    <source>
        <dbReference type="SAM" id="Phobius"/>
    </source>
</evidence>
<feature type="transmembrane region" description="Helical" evidence="13">
    <location>
        <begin position="35"/>
        <end position="57"/>
    </location>
</feature>
<feature type="transmembrane region" description="Helical" evidence="13">
    <location>
        <begin position="69"/>
        <end position="88"/>
    </location>
</feature>
<evidence type="ECO:0000256" key="9">
    <source>
        <dbReference type="ARBA" id="ARBA00023065"/>
    </source>
</evidence>
<keyword evidence="7" id="KW-0630">Potassium</keyword>
<comment type="similarity">
    <text evidence="2">Belongs to the TMEM175 family.</text>
</comment>
<dbReference type="GO" id="GO:0015252">
    <property type="term" value="F:proton channel activity"/>
    <property type="evidence" value="ECO:0007669"/>
    <property type="project" value="InterPro"/>
</dbReference>